<accession>A0A8J2LC26</accession>
<dbReference type="OrthoDB" id="8063529at2759"/>
<proteinExistence type="predicted"/>
<reference evidence="1" key="1">
    <citation type="submission" date="2021-06" db="EMBL/GenBank/DDBJ databases">
        <authorList>
            <person name="Hodson N. C."/>
            <person name="Mongue J. A."/>
            <person name="Jaron S. K."/>
        </authorList>
    </citation>
    <scope>NUCLEOTIDE SEQUENCE</scope>
</reference>
<dbReference type="EMBL" id="CAJVCH010551592">
    <property type="protein sequence ID" value="CAG7829462.1"/>
    <property type="molecule type" value="Genomic_DNA"/>
</dbReference>
<gene>
    <name evidence="1" type="ORF">AFUS01_LOCUS39323</name>
</gene>
<name>A0A8J2LC26_9HEXA</name>
<evidence type="ECO:0000313" key="2">
    <source>
        <dbReference type="Proteomes" id="UP000708208"/>
    </source>
</evidence>
<evidence type="ECO:0000313" key="1">
    <source>
        <dbReference type="EMBL" id="CAG7829462.1"/>
    </source>
</evidence>
<organism evidence="1 2">
    <name type="scientific">Allacma fusca</name>
    <dbReference type="NCBI Taxonomy" id="39272"/>
    <lineage>
        <taxon>Eukaryota</taxon>
        <taxon>Metazoa</taxon>
        <taxon>Ecdysozoa</taxon>
        <taxon>Arthropoda</taxon>
        <taxon>Hexapoda</taxon>
        <taxon>Collembola</taxon>
        <taxon>Symphypleona</taxon>
        <taxon>Sminthuridae</taxon>
        <taxon>Allacma</taxon>
    </lineage>
</organism>
<sequence>MTHTSTATPQSVKPWFSKECKAAKQRVKVAYKVLRKAGYPSTLRVAFVKIRKGYRQLVKEAKQLYIDSIKADLREVKQTSKFWKT</sequence>
<dbReference type="Proteomes" id="UP000708208">
    <property type="component" value="Unassembled WGS sequence"/>
</dbReference>
<keyword evidence="2" id="KW-1185">Reference proteome</keyword>
<dbReference type="AlphaFoldDB" id="A0A8J2LC26"/>
<feature type="non-terminal residue" evidence="1">
    <location>
        <position position="85"/>
    </location>
</feature>
<comment type="caution">
    <text evidence="1">The sequence shown here is derived from an EMBL/GenBank/DDBJ whole genome shotgun (WGS) entry which is preliminary data.</text>
</comment>
<protein>
    <submittedName>
        <fullName evidence="1">Uncharacterized protein</fullName>
    </submittedName>
</protein>